<evidence type="ECO:0000313" key="9">
    <source>
        <dbReference type="EMBL" id="EOD43049.1"/>
    </source>
</evidence>
<keyword evidence="3 5" id="KW-0493">Microtubule</keyword>
<comment type="subcellular location">
    <subcellularLocation>
        <location evidence="5">Cytoplasm</location>
        <location evidence="5">Cytoskeleton</location>
        <location evidence="5">Microtubule organizing center</location>
    </subcellularLocation>
</comment>
<dbReference type="HOGENOM" id="CLU_007738_0_1_1"/>
<dbReference type="GO" id="GO:0000930">
    <property type="term" value="C:gamma-tubulin complex"/>
    <property type="evidence" value="ECO:0007669"/>
    <property type="project" value="UniProtKB-ARBA"/>
</dbReference>
<keyword evidence="4 5" id="KW-0206">Cytoskeleton</keyword>
<proteinExistence type="inferred from homology"/>
<name>R1GB25_BOTPV</name>
<protein>
    <recommendedName>
        <fullName evidence="5">Spindle pole body component</fullName>
    </recommendedName>
</protein>
<feature type="domain" description="Gamma tubulin complex component protein N-terminal" evidence="8">
    <location>
        <begin position="343"/>
        <end position="436"/>
    </location>
</feature>
<dbReference type="FunFam" id="1.20.120.1900:FF:000011">
    <property type="entry name" value="Spindle pole body component"/>
    <property type="match status" value="1"/>
</dbReference>
<dbReference type="Gene3D" id="1.20.120.1900">
    <property type="entry name" value="Gamma-tubulin complex, C-terminal domain"/>
    <property type="match status" value="1"/>
</dbReference>
<reference evidence="10" key="1">
    <citation type="journal article" date="2013" name="Genome Announc.">
        <title>Draft genome sequence of Neofusicoccum parvum isolate UCR-NP2, a fungal vascular pathogen associated with grapevine cankers.</title>
        <authorList>
            <person name="Blanco-Ulate B."/>
            <person name="Rolshausen P."/>
            <person name="Cantu D."/>
        </authorList>
    </citation>
    <scope>NUCLEOTIDE SEQUENCE [LARGE SCALE GENOMIC DNA]</scope>
    <source>
        <strain evidence="10">UCR-NP2</strain>
    </source>
</reference>
<dbReference type="eggNOG" id="KOG2001">
    <property type="taxonomic scope" value="Eukaryota"/>
</dbReference>
<dbReference type="GO" id="GO:0051011">
    <property type="term" value="F:microtubule minus-end binding"/>
    <property type="evidence" value="ECO:0007669"/>
    <property type="project" value="TreeGrafter"/>
</dbReference>
<gene>
    <name evidence="9" type="ORF">UCRNP2_10251</name>
</gene>
<dbReference type="InterPro" id="IPR041470">
    <property type="entry name" value="GCP_N"/>
</dbReference>
<dbReference type="InterPro" id="IPR007259">
    <property type="entry name" value="GCP"/>
</dbReference>
<evidence type="ECO:0000259" key="8">
    <source>
        <dbReference type="Pfam" id="PF17681"/>
    </source>
</evidence>
<dbReference type="OMA" id="GCSFANC"/>
<dbReference type="Proteomes" id="UP000013521">
    <property type="component" value="Unassembled WGS sequence"/>
</dbReference>
<evidence type="ECO:0000256" key="3">
    <source>
        <dbReference type="ARBA" id="ARBA00022701"/>
    </source>
</evidence>
<sequence length="791" mass="89483">MSSSRPNSKYYSNHERVPSSSRPRVASTSTRDPQSHSTSQSHSRSNSAGKTTERRTERNNVLTRETITVKRAPLKHPNDSRSNSRKSRDDTRPSRQSAPTTPTTAEPKKDEPREPWKPQASLVPHTTAPLASRISTPQRASLAPVDLQPQALAELSVEAQEAAIIEDLLFVFMGFEGQYIRFTATYNPSEEKSRLMGPSFSIAPGLDPSLRDLTTSMLKMATHYSALEAFIEVQSRDEYGAVNHALCAVVRKLLKDYLVLMAQLEHQMLTNTTFTLHLLNLHTKPTSHMLYQLYSMGLEVLKANALLDDEDEDDLDETENLEDILESLREGGNIAQGSIGSKKKSIKRERLDQDYTDEYWEKRYTIRESLVPPQLEAVKDKVLLAGKYLNVVRECGGVDVSKRVQDVPTSFDDPRFLENVNSAYAYANSSLLHLLLTTHALPARLRSLKHYFFLDRSDFFSYFLELGTSELKKPAKIVNIGKLQSLLDIVLRQPGSVAAEDPYKEDVKVQMNEIGLTNWLMKIVTVTGLDQDAATGSFSNYTPAAQSATITDDKDIIGFDALVLDYAMPFPLSLVVSRVTLTRYQLLFRYLLSLRHLETLLVGSWADHSKVRSWKHRSSNPKIEMWKRKAWTLRARMLVFVQQLLYYSTAEVIEPNWQSMMSRLNALMQDHVDFLATCLKECMLTNAKLLKINSKILNTCTMFANYTASLSRYLISADADLATNAASASTSTDKNASTRSLAFDPTKLGKMIDLLQKYEDNFTKHLRILLDTLNYYAATETVVFLSFRWFD</sequence>
<dbReference type="InterPro" id="IPR040457">
    <property type="entry name" value="GCP_C"/>
</dbReference>
<dbReference type="PANTHER" id="PTHR19302:SF13">
    <property type="entry name" value="GAMMA-TUBULIN COMPLEX COMPONENT 2"/>
    <property type="match status" value="1"/>
</dbReference>
<dbReference type="KEGG" id="npa:UCRNP2_10251"/>
<dbReference type="EMBL" id="KB916914">
    <property type="protein sequence ID" value="EOD43049.1"/>
    <property type="molecule type" value="Genomic_DNA"/>
</dbReference>
<dbReference type="GO" id="GO:0044732">
    <property type="term" value="C:mitotic spindle pole body"/>
    <property type="evidence" value="ECO:0007669"/>
    <property type="project" value="TreeGrafter"/>
</dbReference>
<feature type="compositionally biased region" description="Polar residues" evidence="6">
    <location>
        <begin position="1"/>
        <end position="11"/>
    </location>
</feature>
<feature type="compositionally biased region" description="Basic and acidic residues" evidence="6">
    <location>
        <begin position="106"/>
        <end position="116"/>
    </location>
</feature>
<dbReference type="InterPro" id="IPR042241">
    <property type="entry name" value="GCP_C_sf"/>
</dbReference>
<feature type="domain" description="Gamma tubulin complex component C-terminal" evidence="7">
    <location>
        <begin position="441"/>
        <end position="788"/>
    </location>
</feature>
<evidence type="ECO:0000313" key="10">
    <source>
        <dbReference type="Proteomes" id="UP000013521"/>
    </source>
</evidence>
<feature type="compositionally biased region" description="Low complexity" evidence="6">
    <location>
        <begin position="18"/>
        <end position="47"/>
    </location>
</feature>
<dbReference type="AlphaFoldDB" id="R1GB25"/>
<dbReference type="OrthoDB" id="2192946at2759"/>
<dbReference type="GO" id="GO:0051321">
    <property type="term" value="P:meiotic cell cycle"/>
    <property type="evidence" value="ECO:0007669"/>
    <property type="project" value="TreeGrafter"/>
</dbReference>
<evidence type="ECO:0000256" key="6">
    <source>
        <dbReference type="SAM" id="MobiDB-lite"/>
    </source>
</evidence>
<accession>R1GB25</accession>
<dbReference type="GO" id="GO:0005874">
    <property type="term" value="C:microtubule"/>
    <property type="evidence" value="ECO:0007669"/>
    <property type="project" value="UniProtKB-KW"/>
</dbReference>
<evidence type="ECO:0000256" key="5">
    <source>
        <dbReference type="RuleBase" id="RU363050"/>
    </source>
</evidence>
<comment type="similarity">
    <text evidence="1 5">Belongs to the TUBGCP family.</text>
</comment>
<evidence type="ECO:0000256" key="4">
    <source>
        <dbReference type="ARBA" id="ARBA00023212"/>
    </source>
</evidence>
<dbReference type="GO" id="GO:0043015">
    <property type="term" value="F:gamma-tubulin binding"/>
    <property type="evidence" value="ECO:0007669"/>
    <property type="project" value="InterPro"/>
</dbReference>
<organism evidence="9 10">
    <name type="scientific">Botryosphaeria parva (strain UCR-NP2)</name>
    <name type="common">Grapevine canker fungus</name>
    <name type="synonym">Neofusicoccum parvum</name>
    <dbReference type="NCBI Taxonomy" id="1287680"/>
    <lineage>
        <taxon>Eukaryota</taxon>
        <taxon>Fungi</taxon>
        <taxon>Dikarya</taxon>
        <taxon>Ascomycota</taxon>
        <taxon>Pezizomycotina</taxon>
        <taxon>Dothideomycetes</taxon>
        <taxon>Dothideomycetes incertae sedis</taxon>
        <taxon>Botryosphaeriales</taxon>
        <taxon>Botryosphaeriaceae</taxon>
        <taxon>Neofusicoccum</taxon>
    </lineage>
</organism>
<dbReference type="Pfam" id="PF04130">
    <property type="entry name" value="GCP_C_terminal"/>
    <property type="match status" value="1"/>
</dbReference>
<dbReference type="GO" id="GO:0031122">
    <property type="term" value="P:cytoplasmic microtubule organization"/>
    <property type="evidence" value="ECO:0007669"/>
    <property type="project" value="TreeGrafter"/>
</dbReference>
<keyword evidence="2 5" id="KW-0963">Cytoplasm</keyword>
<evidence type="ECO:0000256" key="2">
    <source>
        <dbReference type="ARBA" id="ARBA00022490"/>
    </source>
</evidence>
<dbReference type="GO" id="GO:0000922">
    <property type="term" value="C:spindle pole"/>
    <property type="evidence" value="ECO:0007669"/>
    <property type="project" value="InterPro"/>
</dbReference>
<dbReference type="GO" id="GO:0051225">
    <property type="term" value="P:spindle assembly"/>
    <property type="evidence" value="ECO:0007669"/>
    <property type="project" value="TreeGrafter"/>
</dbReference>
<evidence type="ECO:0000256" key="1">
    <source>
        <dbReference type="ARBA" id="ARBA00010337"/>
    </source>
</evidence>
<evidence type="ECO:0000259" key="7">
    <source>
        <dbReference type="Pfam" id="PF04130"/>
    </source>
</evidence>
<dbReference type="GO" id="GO:0007020">
    <property type="term" value="P:microtubule nucleation"/>
    <property type="evidence" value="ECO:0007669"/>
    <property type="project" value="InterPro"/>
</dbReference>
<dbReference type="GO" id="GO:0000278">
    <property type="term" value="P:mitotic cell cycle"/>
    <property type="evidence" value="ECO:0007669"/>
    <property type="project" value="TreeGrafter"/>
</dbReference>
<dbReference type="Pfam" id="PF17681">
    <property type="entry name" value="GCP_N_terminal"/>
    <property type="match status" value="2"/>
</dbReference>
<feature type="region of interest" description="Disordered" evidence="6">
    <location>
        <begin position="1"/>
        <end position="126"/>
    </location>
</feature>
<dbReference type="STRING" id="1287680.R1GB25"/>
<feature type="domain" description="Gamma tubulin complex component protein N-terminal" evidence="8">
    <location>
        <begin position="165"/>
        <end position="296"/>
    </location>
</feature>
<dbReference type="PANTHER" id="PTHR19302">
    <property type="entry name" value="GAMMA TUBULIN COMPLEX PROTEIN"/>
    <property type="match status" value="1"/>
</dbReference>